<dbReference type="EMBL" id="PKPP01000662">
    <property type="protein sequence ID" value="PWA90025.1"/>
    <property type="molecule type" value="Genomic_DNA"/>
</dbReference>
<organism evidence="4 5">
    <name type="scientific">Artemisia annua</name>
    <name type="common">Sweet wormwood</name>
    <dbReference type="NCBI Taxonomy" id="35608"/>
    <lineage>
        <taxon>Eukaryota</taxon>
        <taxon>Viridiplantae</taxon>
        <taxon>Streptophyta</taxon>
        <taxon>Embryophyta</taxon>
        <taxon>Tracheophyta</taxon>
        <taxon>Spermatophyta</taxon>
        <taxon>Magnoliopsida</taxon>
        <taxon>eudicotyledons</taxon>
        <taxon>Gunneridae</taxon>
        <taxon>Pentapetalae</taxon>
        <taxon>asterids</taxon>
        <taxon>campanulids</taxon>
        <taxon>Asterales</taxon>
        <taxon>Asteraceae</taxon>
        <taxon>Asteroideae</taxon>
        <taxon>Anthemideae</taxon>
        <taxon>Artemisiinae</taxon>
        <taxon>Artemisia</taxon>
    </lineage>
</organism>
<dbReference type="PANTHER" id="PTHR11994">
    <property type="entry name" value="60S RIBOSOMAL PROTEIN L11-RELATED"/>
    <property type="match status" value="1"/>
</dbReference>
<dbReference type="Proteomes" id="UP000245207">
    <property type="component" value="Unassembled WGS sequence"/>
</dbReference>
<evidence type="ECO:0000256" key="1">
    <source>
        <dbReference type="ARBA" id="ARBA00008553"/>
    </source>
</evidence>
<name>A0A2U1PWB0_ARTAN</name>
<keyword evidence="3" id="KW-0687">Ribonucleoprotein</keyword>
<dbReference type="InterPro" id="IPR022803">
    <property type="entry name" value="Ribosomal_uL5_dom_sf"/>
</dbReference>
<comment type="caution">
    <text evidence="4">The sequence shown here is derived from an EMBL/GenBank/DDBJ whole genome shotgun (WGS) entry which is preliminary data.</text>
</comment>
<dbReference type="GO" id="GO:0003735">
    <property type="term" value="F:structural constituent of ribosome"/>
    <property type="evidence" value="ECO:0007669"/>
    <property type="project" value="InterPro"/>
</dbReference>
<keyword evidence="5" id="KW-1185">Reference proteome</keyword>
<evidence type="ECO:0000313" key="4">
    <source>
        <dbReference type="EMBL" id="PWA90025.1"/>
    </source>
</evidence>
<dbReference type="InterPro" id="IPR002132">
    <property type="entry name" value="Ribosomal_uL5"/>
</dbReference>
<proteinExistence type="inferred from homology"/>
<keyword evidence="2 4" id="KW-0689">Ribosomal protein</keyword>
<dbReference type="AlphaFoldDB" id="A0A2U1PWB0"/>
<evidence type="ECO:0000256" key="2">
    <source>
        <dbReference type="ARBA" id="ARBA00022980"/>
    </source>
</evidence>
<accession>A0A2U1PWB0</accession>
<gene>
    <name evidence="4" type="ORF">CTI12_AA104930</name>
</gene>
<comment type="similarity">
    <text evidence="1">Belongs to the universal ribosomal protein uL5 family.</text>
</comment>
<dbReference type="STRING" id="35608.A0A2U1PWB0"/>
<dbReference type="GO" id="GO:0005840">
    <property type="term" value="C:ribosome"/>
    <property type="evidence" value="ECO:0007669"/>
    <property type="project" value="UniProtKB-KW"/>
</dbReference>
<sequence length="468" mass="53683">MYHTPNMGLVSYPRIVVTKPVNCCKNIIIEPCDHRLKYSSWATFFFWPGRCRLIQCLAQSKITPPYTLYDTIKKRLEDSIGGVISIAFSTGGGYSQNRGGGGYEISRRRRGQRAWYWRRAWGDRDGDWSSPNPGVSLSFWNCVYVLVVYENAKRYQAYGLIFISDECFRVFRYPSVRGDKAMQLLESCLKFKESELFRCNFSDNRCFGFGIQDHIDLGINRCYINFICVSPRSDIVYVPVWTSDINFLKPLQAQTSQQSHMMQFYIILQYLHDDQQTEKWRSWMWVNQHLHTPFLRMRLTVVVGISGITHNNGTRLCPSSKYARSKGQSSHRTTKVSTSGCGISKWAVGEIRKRRQTVSVDGLSDTCVPTDGSDIIKQHRIDRYAALAAYFSLQQTLSTLENKFVRCRVQLHTVKLSSKGVTRMVGMALAEALKNQRQGIIGKCMVYYGITHLVRIPSDPPYLTNSPC</sequence>
<dbReference type="GO" id="GO:1990904">
    <property type="term" value="C:ribonucleoprotein complex"/>
    <property type="evidence" value="ECO:0007669"/>
    <property type="project" value="UniProtKB-KW"/>
</dbReference>
<dbReference type="GO" id="GO:0006412">
    <property type="term" value="P:translation"/>
    <property type="evidence" value="ECO:0007669"/>
    <property type="project" value="InterPro"/>
</dbReference>
<dbReference type="Gene3D" id="3.30.1440.10">
    <property type="match status" value="1"/>
</dbReference>
<protein>
    <submittedName>
        <fullName evidence="4">60S ribosomal protein L11</fullName>
    </submittedName>
</protein>
<evidence type="ECO:0000313" key="5">
    <source>
        <dbReference type="Proteomes" id="UP000245207"/>
    </source>
</evidence>
<reference evidence="4 5" key="1">
    <citation type="journal article" date="2018" name="Mol. Plant">
        <title>The genome of Artemisia annua provides insight into the evolution of Asteraceae family and artemisinin biosynthesis.</title>
        <authorList>
            <person name="Shen Q."/>
            <person name="Zhang L."/>
            <person name="Liao Z."/>
            <person name="Wang S."/>
            <person name="Yan T."/>
            <person name="Shi P."/>
            <person name="Liu M."/>
            <person name="Fu X."/>
            <person name="Pan Q."/>
            <person name="Wang Y."/>
            <person name="Lv Z."/>
            <person name="Lu X."/>
            <person name="Zhang F."/>
            <person name="Jiang W."/>
            <person name="Ma Y."/>
            <person name="Chen M."/>
            <person name="Hao X."/>
            <person name="Li L."/>
            <person name="Tang Y."/>
            <person name="Lv G."/>
            <person name="Zhou Y."/>
            <person name="Sun X."/>
            <person name="Brodelius P.E."/>
            <person name="Rose J.K.C."/>
            <person name="Tang K."/>
        </authorList>
    </citation>
    <scope>NUCLEOTIDE SEQUENCE [LARGE SCALE GENOMIC DNA]</scope>
    <source>
        <strain evidence="5">cv. Huhao1</strain>
        <tissue evidence="4">Leaf</tissue>
    </source>
</reference>
<evidence type="ECO:0000256" key="3">
    <source>
        <dbReference type="ARBA" id="ARBA00023274"/>
    </source>
</evidence>
<dbReference type="SUPFAM" id="SSF55282">
    <property type="entry name" value="RL5-like"/>
    <property type="match status" value="1"/>
</dbReference>